<dbReference type="EMBL" id="QFQI01000006">
    <property type="protein sequence ID" value="PZQ60052.1"/>
    <property type="molecule type" value="Genomic_DNA"/>
</dbReference>
<accession>A0A2W5P2L6</accession>
<dbReference type="Pfam" id="PF05036">
    <property type="entry name" value="SPOR"/>
    <property type="match status" value="1"/>
</dbReference>
<organism evidence="3 4">
    <name type="scientific">Sphingomonas taxi</name>
    <dbReference type="NCBI Taxonomy" id="1549858"/>
    <lineage>
        <taxon>Bacteria</taxon>
        <taxon>Pseudomonadati</taxon>
        <taxon>Pseudomonadota</taxon>
        <taxon>Alphaproteobacteria</taxon>
        <taxon>Sphingomonadales</taxon>
        <taxon>Sphingomonadaceae</taxon>
        <taxon>Sphingomonas</taxon>
    </lineage>
</organism>
<comment type="caution">
    <text evidence="3">The sequence shown here is derived from an EMBL/GenBank/DDBJ whole genome shotgun (WGS) entry which is preliminary data.</text>
</comment>
<keyword evidence="1" id="KW-0472">Membrane</keyword>
<dbReference type="Gene3D" id="3.30.70.1070">
    <property type="entry name" value="Sporulation related repeat"/>
    <property type="match status" value="1"/>
</dbReference>
<evidence type="ECO:0000259" key="2">
    <source>
        <dbReference type="PROSITE" id="PS51724"/>
    </source>
</evidence>
<dbReference type="AlphaFoldDB" id="A0A2W5P2L6"/>
<keyword evidence="1" id="KW-1133">Transmembrane helix</keyword>
<dbReference type="InterPro" id="IPR036680">
    <property type="entry name" value="SPOR-like_sf"/>
</dbReference>
<protein>
    <submittedName>
        <fullName evidence="3">SPOR domain-containing protein</fullName>
    </submittedName>
</protein>
<dbReference type="Proteomes" id="UP000249229">
    <property type="component" value="Unassembled WGS sequence"/>
</dbReference>
<dbReference type="GO" id="GO:0042834">
    <property type="term" value="F:peptidoglycan binding"/>
    <property type="evidence" value="ECO:0007669"/>
    <property type="project" value="InterPro"/>
</dbReference>
<feature type="domain" description="SPOR" evidence="2">
    <location>
        <begin position="163"/>
        <end position="244"/>
    </location>
</feature>
<gene>
    <name evidence="3" type="ORF">DI544_09305</name>
</gene>
<feature type="transmembrane region" description="Helical" evidence="1">
    <location>
        <begin position="35"/>
        <end position="54"/>
    </location>
</feature>
<proteinExistence type="predicted"/>
<evidence type="ECO:0000313" key="4">
    <source>
        <dbReference type="Proteomes" id="UP000249229"/>
    </source>
</evidence>
<evidence type="ECO:0000256" key="1">
    <source>
        <dbReference type="SAM" id="Phobius"/>
    </source>
</evidence>
<dbReference type="SUPFAM" id="SSF110997">
    <property type="entry name" value="Sporulation related repeat"/>
    <property type="match status" value="1"/>
</dbReference>
<dbReference type="PROSITE" id="PS51724">
    <property type="entry name" value="SPOR"/>
    <property type="match status" value="1"/>
</dbReference>
<evidence type="ECO:0000313" key="3">
    <source>
        <dbReference type="EMBL" id="PZQ60052.1"/>
    </source>
</evidence>
<keyword evidence="1" id="KW-0812">Transmembrane</keyword>
<sequence>MRGGDPIGSVRDEDRLPWLDTVEADDPHAVPVGRIVALVMIGLLLLAALLFGLYKWQFGGAGGDGRLIAAPPGDYKVRPEEPGGMKVIGEGDSAIAASAGSPTNAAIDLHAVPETPVARAPAAAPTPTPVASGAPSTSIAVPAASAPLRAQRPVSTPRATVPGAASGGTLVQLGAFPSEAVANAAWSQIARRFGYVGSLAKVVQPATVNGRTVYRLRVNAGSAAAAADICGRLKVAGEACFVTG</sequence>
<name>A0A2W5P2L6_9SPHN</name>
<dbReference type="InterPro" id="IPR007730">
    <property type="entry name" value="SPOR-like_dom"/>
</dbReference>
<reference evidence="3 4" key="1">
    <citation type="submission" date="2017-08" db="EMBL/GenBank/DDBJ databases">
        <title>Infants hospitalized years apart are colonized by the same room-sourced microbial strains.</title>
        <authorList>
            <person name="Brooks B."/>
            <person name="Olm M.R."/>
            <person name="Firek B.A."/>
            <person name="Baker R."/>
            <person name="Thomas B.C."/>
            <person name="Morowitz M.J."/>
            <person name="Banfield J.F."/>
        </authorList>
    </citation>
    <scope>NUCLEOTIDE SEQUENCE [LARGE SCALE GENOMIC DNA]</scope>
    <source>
        <strain evidence="3">S2_005_001_R1_22</strain>
    </source>
</reference>